<gene>
    <name evidence="1" type="ORF">Hyperionvirus7_68</name>
</gene>
<dbReference type="EMBL" id="MK072389">
    <property type="protein sequence ID" value="AYV83497.1"/>
    <property type="molecule type" value="Genomic_DNA"/>
</dbReference>
<name>A0A3G5A896_9VIRU</name>
<reference evidence="1" key="1">
    <citation type="submission" date="2018-10" db="EMBL/GenBank/DDBJ databases">
        <title>Hidden diversity of soil giant viruses.</title>
        <authorList>
            <person name="Schulz F."/>
            <person name="Alteio L."/>
            <person name="Goudeau D."/>
            <person name="Ryan E.M."/>
            <person name="Malmstrom R.R."/>
            <person name="Blanchard J."/>
            <person name="Woyke T."/>
        </authorList>
    </citation>
    <scope>NUCLEOTIDE SEQUENCE</scope>
    <source>
        <strain evidence="1">HYV1</strain>
    </source>
</reference>
<organism evidence="1">
    <name type="scientific">Hyperionvirus sp</name>
    <dbReference type="NCBI Taxonomy" id="2487770"/>
    <lineage>
        <taxon>Viruses</taxon>
        <taxon>Varidnaviria</taxon>
        <taxon>Bamfordvirae</taxon>
        <taxon>Nucleocytoviricota</taxon>
        <taxon>Megaviricetes</taxon>
        <taxon>Imitervirales</taxon>
        <taxon>Mimiviridae</taxon>
        <taxon>Klosneuvirinae</taxon>
    </lineage>
</organism>
<proteinExistence type="predicted"/>
<accession>A0A3G5A896</accession>
<sequence>MSTLLMSPISVGDGLDKLSILEIKYKCADSEETKIEIRKAIDEISSSLGKYQSQVKFYYEQLYKTNKIIMDLNDKVRDTSIPCEEYYKLSVGLIENNEHCLRIKNKINYITDSSLKERINHKMNKIVVAPHFGLGDMFMMVGAIRYYSLIYEQVITFCTQHNYSTVQKIFQDDKSIQIDISDWNDIYRQLDTKYNNSDYKVVRCGLVIPGNDLKDLGDEFYNHFYQNINLDPSIRFNYFYITRDLVHEKHIFDNTVGKIDKYIFTHDKGNNPFAEFFKDKEDMCVYHPNRNYYPEGHKYHHVWNGYHENIVSYATIIENASEIYVVDSSFWCFINFLNVKATKRVILDPKWYNIKYFPHENERNKWTFV</sequence>
<protein>
    <submittedName>
        <fullName evidence="1">Uncharacterized protein</fullName>
    </submittedName>
</protein>
<evidence type="ECO:0000313" key="1">
    <source>
        <dbReference type="EMBL" id="AYV83497.1"/>
    </source>
</evidence>